<dbReference type="Ensembl" id="ENSEAST00005049442.1">
    <property type="protein sequence ID" value="ENSEASP00005057278.1"/>
    <property type="gene ID" value="ENSEASG00005036724.1"/>
</dbReference>
<proteinExistence type="predicted"/>
<dbReference type="Proteomes" id="UP000694387">
    <property type="component" value="Chromosome 22"/>
</dbReference>
<dbReference type="Ensembl" id="ENSEAST00005069424.1">
    <property type="protein sequence ID" value="ENSEASP00005057293.1"/>
    <property type="gene ID" value="ENSEASG00005036724.1"/>
</dbReference>
<reference evidence="1 2" key="1">
    <citation type="journal article" date="2020" name="Nat. Commun.">
        <title>Donkey genomes provide new insights into domestication and selection for coat color.</title>
        <authorList>
            <person name="Wang"/>
            <person name="C."/>
            <person name="Li"/>
            <person name="H."/>
            <person name="Guo"/>
            <person name="Y."/>
            <person name="Huang"/>
            <person name="J."/>
            <person name="Sun"/>
            <person name="Y."/>
            <person name="Min"/>
            <person name="J."/>
            <person name="Wang"/>
            <person name="J."/>
            <person name="Fang"/>
            <person name="X."/>
            <person name="Zhao"/>
            <person name="Z."/>
            <person name="Wang"/>
            <person name="S."/>
            <person name="Zhang"/>
            <person name="Y."/>
            <person name="Liu"/>
            <person name="Q."/>
            <person name="Jiang"/>
            <person name="Q."/>
            <person name="Wang"/>
            <person name="X."/>
            <person name="Guo"/>
            <person name="Y."/>
            <person name="Yang"/>
            <person name="C."/>
            <person name="Wang"/>
            <person name="Y."/>
            <person name="Tian"/>
            <person name="F."/>
            <person name="Zhuang"/>
            <person name="G."/>
            <person name="Fan"/>
            <person name="Y."/>
            <person name="Gao"/>
            <person name="Q."/>
            <person name="Li"/>
            <person name="Y."/>
            <person name="Ju"/>
            <person name="Z."/>
            <person name="Li"/>
            <person name="J."/>
            <person name="Li"/>
            <person name="R."/>
            <person name="Hou"/>
            <person name="M."/>
            <person name="Yang"/>
            <person name="G."/>
            <person name="Liu"/>
            <person name="G."/>
            <person name="Liu"/>
            <person name="W."/>
            <person name="Guo"/>
            <person name="J."/>
            <person name="Pan"/>
            <person name="S."/>
            <person name="Fan"/>
            <person name="G."/>
            <person name="Zhang"/>
            <person name="W."/>
            <person name="Zhang"/>
            <person name="R."/>
            <person name="Yu"/>
            <person name="J."/>
            <person name="Zhang"/>
            <person name="X."/>
            <person name="Yin"/>
            <person name="Q."/>
            <person name="Ji"/>
            <person name="C."/>
            <person name="Jin"/>
            <person name="Y."/>
            <person name="Yue"/>
            <person name="G."/>
            <person name="Liu"/>
            <person name="M."/>
            <person name="Xu"/>
            <person name="J."/>
            <person name="Liu"/>
            <person name="S."/>
            <person name="Jordana"/>
            <person name="J."/>
            <person name="Noce"/>
            <person name="A."/>
            <person name="Amills"/>
            <person name="M."/>
            <person name="Wu"/>
            <person name="D.D."/>
            <person name="Li"/>
            <person name="S."/>
            <person name="Zhou"/>
            <person name="X. and Zhong"/>
            <person name="J."/>
        </authorList>
    </citation>
    <scope>NUCLEOTIDE SEQUENCE [LARGE SCALE GENOMIC DNA]</scope>
</reference>
<protein>
    <submittedName>
        <fullName evidence="1">Uncharacterized protein</fullName>
    </submittedName>
</protein>
<keyword evidence="2" id="KW-1185">Reference proteome</keyword>
<organism evidence="1 2">
    <name type="scientific">Equus asinus</name>
    <name type="common">Donkey</name>
    <name type="synonym">Equus africanus asinus</name>
    <dbReference type="NCBI Taxonomy" id="9793"/>
    <lineage>
        <taxon>Eukaryota</taxon>
        <taxon>Metazoa</taxon>
        <taxon>Chordata</taxon>
        <taxon>Craniata</taxon>
        <taxon>Vertebrata</taxon>
        <taxon>Euteleostomi</taxon>
        <taxon>Mammalia</taxon>
        <taxon>Eutheria</taxon>
        <taxon>Laurasiatheria</taxon>
        <taxon>Perissodactyla</taxon>
        <taxon>Equidae</taxon>
        <taxon>Equus</taxon>
    </lineage>
</organism>
<evidence type="ECO:0000313" key="2">
    <source>
        <dbReference type="Proteomes" id="UP000694387"/>
    </source>
</evidence>
<accession>A0A9L0JXR4</accession>
<evidence type="ECO:0000313" key="1">
    <source>
        <dbReference type="Ensembl" id="ENSEASP00005057278.1"/>
    </source>
</evidence>
<dbReference type="GeneTree" id="ENSGT01150000287083"/>
<reference evidence="1" key="2">
    <citation type="submission" date="2025-05" db="UniProtKB">
        <authorList>
            <consortium name="Ensembl"/>
        </authorList>
    </citation>
    <scope>IDENTIFICATION</scope>
</reference>
<dbReference type="Ensembl" id="ENSEAST00005054714.1">
    <property type="protein sequence ID" value="ENSEASP00005062503.1"/>
    <property type="gene ID" value="ENSEASG00005036724.1"/>
</dbReference>
<sequence>MLLPNVSKLNMSSMPASCFTYAKLDIPKMEKMNMTRKSRRPMLNRAGKDIIKAKSRVRIPLAPLIRRKMRPIRANRMTRNRVGETKYFSIISARNIPKKRNRRRKVTETEDTLSLYLSHLALWTLKFKGLYRMSALLFNQNSHSRKRKSHVSNI</sequence>
<name>A0A9L0JXR4_EQUAS</name>
<dbReference type="AlphaFoldDB" id="A0A9L0JXR4"/>